<gene>
    <name evidence="2" type="ORF">AVDCRST_MAG88-3812</name>
</gene>
<reference evidence="2" key="1">
    <citation type="submission" date="2020-02" db="EMBL/GenBank/DDBJ databases">
        <authorList>
            <person name="Meier V. D."/>
        </authorList>
    </citation>
    <scope>NUCLEOTIDE SEQUENCE</scope>
    <source>
        <strain evidence="2">AVDCRST_MAG88</strain>
    </source>
</reference>
<dbReference type="AlphaFoldDB" id="A0A6J4VPR1"/>
<accession>A0A6J4VPR1</accession>
<organism evidence="2">
    <name type="scientific">uncultured Thermomicrobiales bacterium</name>
    <dbReference type="NCBI Taxonomy" id="1645740"/>
    <lineage>
        <taxon>Bacteria</taxon>
        <taxon>Pseudomonadati</taxon>
        <taxon>Thermomicrobiota</taxon>
        <taxon>Thermomicrobia</taxon>
        <taxon>Thermomicrobiales</taxon>
        <taxon>environmental samples</taxon>
    </lineage>
</organism>
<feature type="non-terminal residue" evidence="2">
    <location>
        <position position="1"/>
    </location>
</feature>
<feature type="non-terminal residue" evidence="2">
    <location>
        <position position="87"/>
    </location>
</feature>
<dbReference type="EMBL" id="CADCWM010000932">
    <property type="protein sequence ID" value="CAA9585025.1"/>
    <property type="molecule type" value="Genomic_DNA"/>
</dbReference>
<proteinExistence type="predicted"/>
<name>A0A6J4VPR1_9BACT</name>
<evidence type="ECO:0000256" key="1">
    <source>
        <dbReference type="SAM" id="MobiDB-lite"/>
    </source>
</evidence>
<evidence type="ECO:0000313" key="2">
    <source>
        <dbReference type="EMBL" id="CAA9585025.1"/>
    </source>
</evidence>
<feature type="compositionally biased region" description="Low complexity" evidence="1">
    <location>
        <begin position="56"/>
        <end position="87"/>
    </location>
</feature>
<protein>
    <submittedName>
        <fullName evidence="2">Uncharacterized protein</fullName>
    </submittedName>
</protein>
<sequence>CAGSWPWARFSRSVSPSLAPGRRAPRNRTTRGAVPIGTPRSRRSGRWRCPASTRMSGGIAASPTSAPGAAGATTRRGVPRRGCGSST</sequence>
<feature type="region of interest" description="Disordered" evidence="1">
    <location>
        <begin position="1"/>
        <end position="87"/>
    </location>
</feature>